<dbReference type="HOGENOM" id="CLU_3222228_0_0_10"/>
<accession>C2FYS7</accession>
<name>C2FYS7_SPHSI</name>
<sequence length="44" mass="5187">MLTQLYDEIIWNNPCLIRIFAEDNSELSVVFRTTIKMSFHNLGL</sequence>
<evidence type="ECO:0000313" key="1">
    <source>
        <dbReference type="EMBL" id="EEI91912.1"/>
    </source>
</evidence>
<dbReference type="EMBL" id="ACHB01000060">
    <property type="protein sequence ID" value="EEI91912.1"/>
    <property type="molecule type" value="Genomic_DNA"/>
</dbReference>
<reference evidence="1 2" key="1">
    <citation type="submission" date="2009-01" db="EMBL/GenBank/DDBJ databases">
        <authorList>
            <person name="Qin X."/>
            <person name="Bachman B."/>
            <person name="Battles P."/>
            <person name="Bell A."/>
            <person name="Bess C."/>
            <person name="Bickham C."/>
            <person name="Chaboub L."/>
            <person name="Chen D."/>
            <person name="Coyle M."/>
            <person name="Deiros D.R."/>
            <person name="Dinh H."/>
            <person name="Forbes L."/>
            <person name="Fowler G."/>
            <person name="Francisco L."/>
            <person name="Fu Q."/>
            <person name="Gubbala S."/>
            <person name="Hale W."/>
            <person name="Han Y."/>
            <person name="Hemphill L."/>
            <person name="Highlander S.K."/>
            <person name="Hirani K."/>
            <person name="Hogues M."/>
            <person name="Jackson L."/>
            <person name="Jakkamsetti A."/>
            <person name="Javaid M."/>
            <person name="Jiang H."/>
            <person name="Korchina V."/>
            <person name="Kovar C."/>
            <person name="Lara F."/>
            <person name="Lee S."/>
            <person name="Mata R."/>
            <person name="Mathew T."/>
            <person name="Moen C."/>
            <person name="Morales K."/>
            <person name="Munidasa M."/>
            <person name="Nazareth L."/>
            <person name="Ngo R."/>
            <person name="Nguyen L."/>
            <person name="Okwuonu G."/>
            <person name="Ongeri F."/>
            <person name="Patil S."/>
            <person name="Petrosino J."/>
            <person name="Pham C."/>
            <person name="Pham P."/>
            <person name="Pu L.-L."/>
            <person name="Puazo M."/>
            <person name="Raj R."/>
            <person name="Reid J."/>
            <person name="Rouhana J."/>
            <person name="Saada N."/>
            <person name="Shang Y."/>
            <person name="Simmons D."/>
            <person name="Thornton R."/>
            <person name="Warren J."/>
            <person name="Weissenberger G."/>
            <person name="Zhang J."/>
            <person name="Zhang L."/>
            <person name="Zhou C."/>
            <person name="Zhu D."/>
            <person name="Muzny D."/>
            <person name="Worley K."/>
            <person name="Gibbs R."/>
        </authorList>
    </citation>
    <scope>NUCLEOTIDE SEQUENCE [LARGE SCALE GENOMIC DNA]</scope>
    <source>
        <strain evidence="1 2">ATCC 33300</strain>
    </source>
</reference>
<dbReference type="Proteomes" id="UP000006241">
    <property type="component" value="Unassembled WGS sequence"/>
</dbReference>
<gene>
    <name evidence="1" type="ORF">HMPREF0765_2483</name>
</gene>
<dbReference type="AlphaFoldDB" id="C2FYS7"/>
<proteinExistence type="predicted"/>
<evidence type="ECO:0000313" key="2">
    <source>
        <dbReference type="Proteomes" id="UP000006241"/>
    </source>
</evidence>
<comment type="caution">
    <text evidence="1">The sequence shown here is derived from an EMBL/GenBank/DDBJ whole genome shotgun (WGS) entry which is preliminary data.</text>
</comment>
<protein>
    <submittedName>
        <fullName evidence="1">Uncharacterized protein</fullName>
    </submittedName>
</protein>
<organism evidence="1 2">
    <name type="scientific">Sphingobacterium spiritivorum ATCC 33300</name>
    <dbReference type="NCBI Taxonomy" id="525372"/>
    <lineage>
        <taxon>Bacteria</taxon>
        <taxon>Pseudomonadati</taxon>
        <taxon>Bacteroidota</taxon>
        <taxon>Sphingobacteriia</taxon>
        <taxon>Sphingobacteriales</taxon>
        <taxon>Sphingobacteriaceae</taxon>
        <taxon>Sphingobacterium</taxon>
    </lineage>
</organism>